<reference evidence="2" key="1">
    <citation type="submission" date="2013-12" db="EMBL/GenBank/DDBJ databases">
        <authorList>
            <person name="Omoto C.K."/>
            <person name="Sibley D."/>
            <person name="Venepally P."/>
            <person name="Hadjithomas M."/>
            <person name="Karamycheva S."/>
            <person name="Brunk B."/>
            <person name="Roos D."/>
            <person name="Caler E."/>
            <person name="Lorenzi H."/>
        </authorList>
    </citation>
    <scope>NUCLEOTIDE SEQUENCE</scope>
</reference>
<protein>
    <submittedName>
        <fullName evidence="2">Uncharacterized protein</fullName>
    </submittedName>
</protein>
<dbReference type="VEuPathDB" id="CryptoDB:GNI_026820"/>
<feature type="compositionally biased region" description="Basic and acidic residues" evidence="1">
    <location>
        <begin position="659"/>
        <end position="671"/>
    </location>
</feature>
<gene>
    <name evidence="2" type="ORF">GNI_026820</name>
</gene>
<dbReference type="InterPro" id="IPR016024">
    <property type="entry name" value="ARM-type_fold"/>
</dbReference>
<dbReference type="RefSeq" id="XP_011129060.1">
    <property type="nucleotide sequence ID" value="XM_011130758.1"/>
</dbReference>
<sequence length="920" mass="101384">MVHKDWEDAILNFTSDPSDESFSKLSEALPFSSLCQYLTLAETSVPMVDLMMPVVEKAMELESAVAAYIVRPTMTRICELADEPILEPFVDGMDQFEVAEGYVGMVRSWSYSEYYPERRSILKKVLTYMLQVLGGTALCVPRYPRLQKGVERFGEWIAGLWLNMLDAEDTQVAMNMINLLQDFGAVQYVIPKAEHFSTVVGLRDFDDMLKRWHRRDLTADELDSVNLWKVSLPATLLSRCEGQATLLGDVDVSTCRVRAGICLIRIADSSPMLQAIADNENWLGVIHQHLYQSSDDLLKLTAAEVIMTELLESPWGCAALFRANMLHSILKEIHEPTLTELTRKAILRLVANVYERVPASRTVMERDEHAEAYFNHLKDRLLSGDDTPLAVSCVGSFASGLNPCGCHVIRQKLPEWRAVFLNLLTTGDEHEATATIMALLRMAAGIQRESTIVTTANSFDTVHAEPASLSSDLGLAAAQTDPEEVEAVDAVLKTIDEDMTPVLITVTYRKPWPTARVLIFKVFEALMVNHAKFEAAQLYASDPDLMEQLFNNPSDNVNEVMAAKHHYIKRLRLLYDRTTSPEFAECLEFCASHGVYDIPPMYQHGSRPPLGNCLARIVTVGIPEEEEGAPHVKPAQLVVLAPAEVWARFEQDVVGESSRDIVDESSGDARDIGQGLSSDLGSGDVGLGHVVVESSGDARDIEQGLSSDLGSGDVGLGHVVGESSRDIVDESSGDARDIEQGLSSGLGDVEQDLYNVLGFVKNVSRLAIYRSCDKSGAYTKHLVASAVKDDLLSMGLDRTHPLEYEVVCDEVCGVKLAARPAETSTNARLRVLAIAPPASEYVKKYLKDVPASWEKALQNSAVPLKEIDAKKYHRWVRNSRLKKAGCATGAVTAVVASGAAGFFFWRWFLSVLPGGTELPL</sequence>
<keyword evidence="3" id="KW-1185">Reference proteome</keyword>
<comment type="caution">
    <text evidence="2">The sequence shown here is derived from an EMBL/GenBank/DDBJ whole genome shotgun (WGS) entry which is preliminary data.</text>
</comment>
<dbReference type="EMBL" id="AFNH02000200">
    <property type="protein sequence ID" value="EZG79372.1"/>
    <property type="molecule type" value="Genomic_DNA"/>
</dbReference>
<name>A0A023BBH1_GRENI</name>
<evidence type="ECO:0000313" key="3">
    <source>
        <dbReference type="Proteomes" id="UP000019763"/>
    </source>
</evidence>
<dbReference type="Proteomes" id="UP000019763">
    <property type="component" value="Unassembled WGS sequence"/>
</dbReference>
<evidence type="ECO:0000256" key="1">
    <source>
        <dbReference type="SAM" id="MobiDB-lite"/>
    </source>
</evidence>
<proteinExistence type="predicted"/>
<feature type="region of interest" description="Disordered" evidence="1">
    <location>
        <begin position="659"/>
        <end position="680"/>
    </location>
</feature>
<organism evidence="2 3">
    <name type="scientific">Gregarina niphandrodes</name>
    <name type="common">Septate eugregarine</name>
    <dbReference type="NCBI Taxonomy" id="110365"/>
    <lineage>
        <taxon>Eukaryota</taxon>
        <taxon>Sar</taxon>
        <taxon>Alveolata</taxon>
        <taxon>Apicomplexa</taxon>
        <taxon>Conoidasida</taxon>
        <taxon>Gregarinasina</taxon>
        <taxon>Eugregarinorida</taxon>
        <taxon>Gregarinidae</taxon>
        <taxon>Gregarina</taxon>
    </lineage>
</organism>
<evidence type="ECO:0000313" key="2">
    <source>
        <dbReference type="EMBL" id="EZG79372.1"/>
    </source>
</evidence>
<dbReference type="SUPFAM" id="SSF48371">
    <property type="entry name" value="ARM repeat"/>
    <property type="match status" value="1"/>
</dbReference>
<dbReference type="AlphaFoldDB" id="A0A023BBH1"/>
<dbReference type="GeneID" id="22911179"/>
<accession>A0A023BBH1</accession>